<dbReference type="InterPro" id="IPR013800">
    <property type="entry name" value="STAT_TF_alpha"/>
</dbReference>
<dbReference type="GO" id="GO:0000977">
    <property type="term" value="F:RNA polymerase II transcription regulatory region sequence-specific DNA binding"/>
    <property type="evidence" value="ECO:0007669"/>
    <property type="project" value="UniProtKB-ARBA"/>
</dbReference>
<dbReference type="Gene3D" id="3.30.505.10">
    <property type="entry name" value="SH2 domain"/>
    <property type="match status" value="1"/>
</dbReference>
<feature type="domain" description="SH2" evidence="15">
    <location>
        <begin position="605"/>
        <end position="672"/>
    </location>
</feature>
<dbReference type="InterPro" id="IPR036860">
    <property type="entry name" value="SH2_dom_sf"/>
</dbReference>
<dbReference type="FunFam" id="1.10.238.10:FF:000029">
    <property type="entry name" value="Signal transducer and transcription activator 6"/>
    <property type="match status" value="1"/>
</dbReference>
<dbReference type="InterPro" id="IPR012345">
    <property type="entry name" value="STAT_TF_DNA-bd_N"/>
</dbReference>
<evidence type="ECO:0000256" key="8">
    <source>
        <dbReference type="ARBA" id="ARBA00023125"/>
    </source>
</evidence>
<dbReference type="SMART" id="SM00964">
    <property type="entry name" value="STAT_int"/>
    <property type="match status" value="1"/>
</dbReference>
<dbReference type="InterPro" id="IPR013799">
    <property type="entry name" value="STAT_TF_prot_interaction"/>
</dbReference>
<dbReference type="PROSITE" id="PS50001">
    <property type="entry name" value="SH2"/>
    <property type="match status" value="1"/>
</dbReference>
<evidence type="ECO:0000256" key="4">
    <source>
        <dbReference type="ARBA" id="ARBA00022490"/>
    </source>
</evidence>
<dbReference type="Gene3D" id="1.10.532.10">
    <property type="entry name" value="STAT transcription factor, N-terminal domain"/>
    <property type="match status" value="1"/>
</dbReference>
<proteinExistence type="inferred from homology"/>
<dbReference type="InterPro" id="IPR000980">
    <property type="entry name" value="SH2"/>
</dbReference>
<dbReference type="GO" id="GO:0001228">
    <property type="term" value="F:DNA-binding transcription activator activity, RNA polymerase II-specific"/>
    <property type="evidence" value="ECO:0007669"/>
    <property type="project" value="UniProtKB-ARBA"/>
</dbReference>
<keyword evidence="8 14" id="KW-0238">DNA-binding</keyword>
<evidence type="ECO:0000256" key="3">
    <source>
        <dbReference type="ARBA" id="ARBA00005586"/>
    </source>
</evidence>
<dbReference type="Pfam" id="PF02865">
    <property type="entry name" value="STAT_int"/>
    <property type="match status" value="1"/>
</dbReference>
<dbReference type="InterPro" id="IPR015988">
    <property type="entry name" value="STAT_TF_CC"/>
</dbReference>
<reference evidence="16 17" key="1">
    <citation type="journal article" date="2018" name="Nat. Ecol. Evol.">
        <title>Genomic signatures of mitonuclear coevolution across populations of Tigriopus californicus.</title>
        <authorList>
            <person name="Barreto F.S."/>
            <person name="Watson E.T."/>
            <person name="Lima T.G."/>
            <person name="Willett C.S."/>
            <person name="Edmands S."/>
            <person name="Li W."/>
            <person name="Burton R.S."/>
        </authorList>
    </citation>
    <scope>NUCLEOTIDE SEQUENCE [LARGE SCALE GENOMIC DNA]</scope>
    <source>
        <strain evidence="16 17">San Diego</strain>
    </source>
</reference>
<evidence type="ECO:0000256" key="9">
    <source>
        <dbReference type="ARBA" id="ARBA00023159"/>
    </source>
</evidence>
<dbReference type="CDD" id="cd09919">
    <property type="entry name" value="SH2_STAT_family"/>
    <property type="match status" value="1"/>
</dbReference>
<keyword evidence="5 14" id="KW-0597">Phosphoprotein</keyword>
<dbReference type="Gene3D" id="1.20.1050.20">
    <property type="entry name" value="STAT transcription factor, all-alpha domain"/>
    <property type="match status" value="1"/>
</dbReference>
<comment type="caution">
    <text evidence="16">The sequence shown here is derived from an EMBL/GenBank/DDBJ whole genome shotgun (WGS) entry which is preliminary data.</text>
</comment>
<dbReference type="GO" id="GO:0005737">
    <property type="term" value="C:cytoplasm"/>
    <property type="evidence" value="ECO:0007669"/>
    <property type="project" value="UniProtKB-SubCell"/>
</dbReference>
<evidence type="ECO:0000256" key="1">
    <source>
        <dbReference type="ARBA" id="ARBA00004123"/>
    </source>
</evidence>
<dbReference type="InterPro" id="IPR048988">
    <property type="entry name" value="STAT_linker"/>
</dbReference>
<dbReference type="InterPro" id="IPR001217">
    <property type="entry name" value="STAT"/>
</dbReference>
<dbReference type="Pfam" id="PF21354">
    <property type="entry name" value="STAT_linker"/>
    <property type="match status" value="1"/>
</dbReference>
<dbReference type="SUPFAM" id="SSF48092">
    <property type="entry name" value="Transcription factor STAT-4 N-domain"/>
    <property type="match status" value="1"/>
</dbReference>
<evidence type="ECO:0000256" key="7">
    <source>
        <dbReference type="ARBA" id="ARBA00023015"/>
    </source>
</evidence>
<evidence type="ECO:0000256" key="2">
    <source>
        <dbReference type="ARBA" id="ARBA00004496"/>
    </source>
</evidence>
<dbReference type="SUPFAM" id="SSF55550">
    <property type="entry name" value="SH2 domain"/>
    <property type="match status" value="1"/>
</dbReference>
<evidence type="ECO:0000256" key="5">
    <source>
        <dbReference type="ARBA" id="ARBA00022553"/>
    </source>
</evidence>
<evidence type="ECO:0000256" key="6">
    <source>
        <dbReference type="ARBA" id="ARBA00022999"/>
    </source>
</evidence>
<keyword evidence="6 13" id="KW-0727">SH2 domain</keyword>
<evidence type="ECO:0000313" key="16">
    <source>
        <dbReference type="EMBL" id="TRY63917.1"/>
    </source>
</evidence>
<dbReference type="STRING" id="6832.A0A553NEP6"/>
<organism evidence="16 17">
    <name type="scientific">Tigriopus californicus</name>
    <name type="common">Marine copepod</name>
    <dbReference type="NCBI Taxonomy" id="6832"/>
    <lineage>
        <taxon>Eukaryota</taxon>
        <taxon>Metazoa</taxon>
        <taxon>Ecdysozoa</taxon>
        <taxon>Arthropoda</taxon>
        <taxon>Crustacea</taxon>
        <taxon>Multicrustacea</taxon>
        <taxon>Hexanauplia</taxon>
        <taxon>Copepoda</taxon>
        <taxon>Harpacticoida</taxon>
        <taxon>Harpacticidae</taxon>
        <taxon>Tigriopus</taxon>
    </lineage>
</organism>
<dbReference type="InterPro" id="IPR008967">
    <property type="entry name" value="p53-like_TF_DNA-bd_sf"/>
</dbReference>
<keyword evidence="7 14" id="KW-0805">Transcription regulation</keyword>
<evidence type="ECO:0000259" key="15">
    <source>
        <dbReference type="PROSITE" id="PS50001"/>
    </source>
</evidence>
<dbReference type="Pfam" id="PF02864">
    <property type="entry name" value="STAT_bind"/>
    <property type="match status" value="1"/>
</dbReference>
<keyword evidence="10 14" id="KW-0804">Transcription</keyword>
<dbReference type="Proteomes" id="UP000318571">
    <property type="component" value="Chromosome 10"/>
</dbReference>
<dbReference type="EMBL" id="VCGU01000458">
    <property type="protein sequence ID" value="TRY63917.1"/>
    <property type="molecule type" value="Genomic_DNA"/>
</dbReference>
<evidence type="ECO:0000256" key="14">
    <source>
        <dbReference type="RuleBase" id="RU046415"/>
    </source>
</evidence>
<dbReference type="GO" id="GO:0005634">
    <property type="term" value="C:nucleus"/>
    <property type="evidence" value="ECO:0007669"/>
    <property type="project" value="UniProtKB-SubCell"/>
</dbReference>
<keyword evidence="4 14" id="KW-0963">Cytoplasm</keyword>
<dbReference type="SUPFAM" id="SSF49417">
    <property type="entry name" value="p53-like transcription factors"/>
    <property type="match status" value="1"/>
</dbReference>
<comment type="subunit">
    <text evidence="12">Forms a homodimer or a heterodimer with a related family member.</text>
</comment>
<accession>A0A553NEP6</accession>
<dbReference type="InterPro" id="IPR036535">
    <property type="entry name" value="STAT_N_sf"/>
</dbReference>
<dbReference type="Pfam" id="PF01017">
    <property type="entry name" value="STAT_alpha"/>
    <property type="match status" value="1"/>
</dbReference>
<keyword evidence="17" id="KW-1185">Reference proteome</keyword>
<protein>
    <recommendedName>
        <fullName evidence="14">Signal transducer and activator of transcription</fullName>
    </recommendedName>
</protein>
<evidence type="ECO:0000256" key="11">
    <source>
        <dbReference type="ARBA" id="ARBA00023242"/>
    </source>
</evidence>
<evidence type="ECO:0000256" key="12">
    <source>
        <dbReference type="ARBA" id="ARBA00064301"/>
    </source>
</evidence>
<gene>
    <name evidence="16" type="ORF">TCAL_05596</name>
</gene>
<comment type="similarity">
    <text evidence="3 14">Belongs to the transcription factor STAT family.</text>
</comment>
<dbReference type="GO" id="GO:0007166">
    <property type="term" value="P:cell surface receptor signaling pathway"/>
    <property type="evidence" value="ECO:0007669"/>
    <property type="project" value="UniProtKB-ARBA"/>
</dbReference>
<sequence length="817" mass="92165">MSDSSKESALNVTEMASIFMDSNHYFGPSSTMLWDQTKQLPPDLLAQVQLTYQEHFPLEVRLNLASWIEEKFAPSIPFNVEDKAHQKTAVSLANQLISQLDGKIASMPNDPEKFLLKGKLTEIAANLKATYANNPIGLYMAVRHCLEQEMIIVQKNSANTSGGEETADISNQIRQHVLFLQQQIGETSDEYDRIKEVHEAFTMEYCEFEEKSKQLGTYIQTHGEQYPNVKSLKASKEALQKSVQLKYSSCTEDRKKLIHTYSEMLVRLQSVIVQVLDNELINWKREQQLAGNGHSVNTATLELLQNWCDNLATVVWTMRKQLKQLEELVIKVPDQQNSSQDLKILIAKVTELLSNLVTSTFVIEKQPPQVMKTNTRFTATVRLLVGGALNVHMVAPTVSVSIVSEAQANQLLSTSVTETKRKENFSSGQILNDYGAMEFNNANRQVSVLFRNLQLKKIKRTEKKGTESVMDEKFSVLFWTEFLVGELNFQLWTLSLPVVVIVHGNQEAQALATVTWDNAFAEWGRRPFVVPDKVSWKQAGEALSMKWAAACGSGLKEEHLYYLACKAFRDPNLPRKPEEYNSRMLSWSQFCKEVLPDRTFTFWEWFHRILSLTSNHMQRLWKENYVLGFIKKHDAENLLKQKQQNGCFLLRFSDSELGGVTIAYLTTDPYQHTPQVSMVAPFTTKDLSQRSMADTIFDLDDLTFLYPDIPKDAFKKFCSSSCTPQNAPNGYVAHKLVTQVAGGSGSMSNPPTPIGYDQIYMGGSQCDAQSPLNASGIDDMEITDNLQNINIEGNIDLQALLALNEGFDPTNAQGGGF</sequence>
<dbReference type="Pfam" id="PF00017">
    <property type="entry name" value="SH2"/>
    <property type="match status" value="1"/>
</dbReference>
<dbReference type="SUPFAM" id="SSF47655">
    <property type="entry name" value="STAT"/>
    <property type="match status" value="1"/>
</dbReference>
<keyword evidence="11 14" id="KW-0539">Nucleus</keyword>
<keyword evidence="9 14" id="KW-0010">Activator</keyword>
<dbReference type="Gene3D" id="2.60.40.630">
    <property type="entry name" value="STAT transcription factor, DNA-binding domain"/>
    <property type="match status" value="1"/>
</dbReference>
<dbReference type="Gene3D" id="1.10.238.10">
    <property type="entry name" value="EF-hand"/>
    <property type="match status" value="1"/>
</dbReference>
<dbReference type="FunFam" id="2.60.40.630:FF:000003">
    <property type="entry name" value="Signal transducer and transcription activator 6"/>
    <property type="match status" value="1"/>
</dbReference>
<dbReference type="PANTHER" id="PTHR11801">
    <property type="entry name" value="SIGNAL TRANSDUCER AND ACTIVATOR OF TRANSCRIPTION"/>
    <property type="match status" value="1"/>
</dbReference>
<evidence type="ECO:0000256" key="10">
    <source>
        <dbReference type="ARBA" id="ARBA00023163"/>
    </source>
</evidence>
<evidence type="ECO:0000256" key="13">
    <source>
        <dbReference type="PROSITE-ProRule" id="PRU00191"/>
    </source>
</evidence>
<dbReference type="InterPro" id="IPR013801">
    <property type="entry name" value="STAT_TF_DNA-bd"/>
</dbReference>
<name>A0A553NEP6_TIGCA</name>
<dbReference type="AlphaFoldDB" id="A0A553NEP6"/>
<dbReference type="OMA" id="FDWKNRQ"/>
<comment type="subcellular location">
    <subcellularLocation>
        <location evidence="2 14">Cytoplasm</location>
    </subcellularLocation>
    <subcellularLocation>
        <location evidence="1 14">Nucleus</location>
    </subcellularLocation>
</comment>
<evidence type="ECO:0000313" key="17">
    <source>
        <dbReference type="Proteomes" id="UP000318571"/>
    </source>
</evidence>